<protein>
    <submittedName>
        <fullName evidence="6">Abhydrolase-4 domain-containing protein</fullName>
    </submittedName>
</protein>
<keyword evidence="7" id="KW-1185">Reference proteome</keyword>
<dbReference type="Pfam" id="PF08386">
    <property type="entry name" value="Abhydrolase_4"/>
    <property type="match status" value="1"/>
</dbReference>
<feature type="signal peptide" evidence="3">
    <location>
        <begin position="1"/>
        <end position="20"/>
    </location>
</feature>
<keyword evidence="2" id="KW-0378">Hydrolase</keyword>
<evidence type="ECO:0000313" key="7">
    <source>
        <dbReference type="Proteomes" id="UP001362999"/>
    </source>
</evidence>
<organism evidence="6 7">
    <name type="scientific">Favolaschia claudopus</name>
    <dbReference type="NCBI Taxonomy" id="2862362"/>
    <lineage>
        <taxon>Eukaryota</taxon>
        <taxon>Fungi</taxon>
        <taxon>Dikarya</taxon>
        <taxon>Basidiomycota</taxon>
        <taxon>Agaricomycotina</taxon>
        <taxon>Agaricomycetes</taxon>
        <taxon>Agaricomycetidae</taxon>
        <taxon>Agaricales</taxon>
        <taxon>Marasmiineae</taxon>
        <taxon>Mycenaceae</taxon>
        <taxon>Favolaschia</taxon>
    </lineage>
</organism>
<dbReference type="InterPro" id="IPR000073">
    <property type="entry name" value="AB_hydrolase_1"/>
</dbReference>
<feature type="chain" id="PRO_5043519294" evidence="3">
    <location>
        <begin position="21"/>
        <end position="534"/>
    </location>
</feature>
<dbReference type="Pfam" id="PF00561">
    <property type="entry name" value="Abhydrolase_1"/>
    <property type="match status" value="1"/>
</dbReference>
<dbReference type="InterPro" id="IPR029058">
    <property type="entry name" value="AB_hydrolase_fold"/>
</dbReference>
<comment type="caution">
    <text evidence="6">The sequence shown here is derived from an EMBL/GenBank/DDBJ whole genome shotgun (WGS) entry which is preliminary data.</text>
</comment>
<feature type="domain" description="AB hydrolase-1" evidence="4">
    <location>
        <begin position="84"/>
        <end position="270"/>
    </location>
</feature>
<comment type="similarity">
    <text evidence="1">Belongs to the peptidase S33 family.</text>
</comment>
<name>A0AAW0CUZ0_9AGAR</name>
<evidence type="ECO:0000259" key="4">
    <source>
        <dbReference type="Pfam" id="PF00561"/>
    </source>
</evidence>
<dbReference type="Gene3D" id="3.40.50.1820">
    <property type="entry name" value="alpha/beta hydrolase"/>
    <property type="match status" value="1"/>
</dbReference>
<proteinExistence type="inferred from homology"/>
<evidence type="ECO:0000259" key="5">
    <source>
        <dbReference type="Pfam" id="PF08386"/>
    </source>
</evidence>
<evidence type="ECO:0000256" key="3">
    <source>
        <dbReference type="SAM" id="SignalP"/>
    </source>
</evidence>
<evidence type="ECO:0000313" key="6">
    <source>
        <dbReference type="EMBL" id="KAK7042512.1"/>
    </source>
</evidence>
<reference evidence="6 7" key="1">
    <citation type="journal article" date="2024" name="J Genomics">
        <title>Draft genome sequencing and assembly of Favolaschia claudopus CIRM-BRFM 2984 isolated from oak limbs.</title>
        <authorList>
            <person name="Navarro D."/>
            <person name="Drula E."/>
            <person name="Chaduli D."/>
            <person name="Cazenave R."/>
            <person name="Ahrendt S."/>
            <person name="Wang J."/>
            <person name="Lipzen A."/>
            <person name="Daum C."/>
            <person name="Barry K."/>
            <person name="Grigoriev I.V."/>
            <person name="Favel A."/>
            <person name="Rosso M.N."/>
            <person name="Martin F."/>
        </authorList>
    </citation>
    <scope>NUCLEOTIDE SEQUENCE [LARGE SCALE GENOMIC DNA]</scope>
    <source>
        <strain evidence="6 7">CIRM-BRFM 2984</strain>
    </source>
</reference>
<feature type="domain" description="Peptidase S33 tripeptidyl aminopeptidase-like C-terminal" evidence="5">
    <location>
        <begin position="387"/>
        <end position="473"/>
    </location>
</feature>
<sequence>MSHLLLPFLCVFAFSPHVLAQDTFDWNKIEPSEKLTWAPCNANFECARLTVPLDYSNPSARTAAIALMRLPAVVPTNSSEYRGPILFNPGGPGGSGVDLMLALGPSARDFLGPQFDLVGFDPRGISRSIPRASFFASEAEREQYPSSLMSLNASEDAFGRTYANYILQASLIQARDDGSLRFINTESTARDMLKIVQAHGREKIQYWGFSYGTVLGTTFAEMFPDKVERLVIDGVTDPADYYSTSWMNNLQDREKTWNTFLNGCPNLSALTPSYNVVDYSLLRRTIASALYDPYPGFQQLASALHDLSLGNAATLYEMSVGTGLYLPPYHCPANASEAAQDEFLNVEDGQLAVGCNDGETVSADFDDVKAHYDQLCASSPWCDVWSVRMYCVGWPEYLKNYNRKKLSFTANTSFPLLVIGNTAAKVSKAFPGSQLLTQDSPGHCSIAAPSTCTMSHVASYFINGTLPAPDTICPVDSDAQLFPNTQGNVTQRPAVASLLSLLKAKRTREEELSAAARHLSQIVSKALRRAGQGI</sequence>
<evidence type="ECO:0000256" key="2">
    <source>
        <dbReference type="ARBA" id="ARBA00022801"/>
    </source>
</evidence>
<dbReference type="AlphaFoldDB" id="A0AAW0CUZ0"/>
<dbReference type="EMBL" id="JAWWNJ010000013">
    <property type="protein sequence ID" value="KAK7042512.1"/>
    <property type="molecule type" value="Genomic_DNA"/>
</dbReference>
<dbReference type="Proteomes" id="UP001362999">
    <property type="component" value="Unassembled WGS sequence"/>
</dbReference>
<dbReference type="SUPFAM" id="SSF53474">
    <property type="entry name" value="alpha/beta-Hydrolases"/>
    <property type="match status" value="1"/>
</dbReference>
<dbReference type="InterPro" id="IPR013595">
    <property type="entry name" value="Pept_S33_TAP-like_C"/>
</dbReference>
<dbReference type="GO" id="GO:0016787">
    <property type="term" value="F:hydrolase activity"/>
    <property type="evidence" value="ECO:0007669"/>
    <property type="project" value="UniProtKB-KW"/>
</dbReference>
<accession>A0AAW0CUZ0</accession>
<gene>
    <name evidence="6" type="ORF">R3P38DRAFT_3309788</name>
</gene>
<dbReference type="InterPro" id="IPR051601">
    <property type="entry name" value="Serine_prot/Carboxylest_S33"/>
</dbReference>
<evidence type="ECO:0000256" key="1">
    <source>
        <dbReference type="ARBA" id="ARBA00010088"/>
    </source>
</evidence>
<keyword evidence="3" id="KW-0732">Signal</keyword>
<dbReference type="PANTHER" id="PTHR43248">
    <property type="entry name" value="2-SUCCINYL-6-HYDROXY-2,4-CYCLOHEXADIENE-1-CARBOXYLATE SYNTHASE"/>
    <property type="match status" value="1"/>
</dbReference>
<dbReference type="PANTHER" id="PTHR43248:SF25">
    <property type="entry name" value="AB HYDROLASE-1 DOMAIN-CONTAINING PROTEIN-RELATED"/>
    <property type="match status" value="1"/>
</dbReference>